<organism evidence="1">
    <name type="scientific">marine sediment metagenome</name>
    <dbReference type="NCBI Taxonomy" id="412755"/>
    <lineage>
        <taxon>unclassified sequences</taxon>
        <taxon>metagenomes</taxon>
        <taxon>ecological metagenomes</taxon>
    </lineage>
</organism>
<accession>A0A0F9GNA2</accession>
<reference evidence="1" key="1">
    <citation type="journal article" date="2015" name="Nature">
        <title>Complex archaea that bridge the gap between prokaryotes and eukaryotes.</title>
        <authorList>
            <person name="Spang A."/>
            <person name="Saw J.H."/>
            <person name="Jorgensen S.L."/>
            <person name="Zaremba-Niedzwiedzka K."/>
            <person name="Martijn J."/>
            <person name="Lind A.E."/>
            <person name="van Eijk R."/>
            <person name="Schleper C."/>
            <person name="Guy L."/>
            <person name="Ettema T.J."/>
        </authorList>
    </citation>
    <scope>NUCLEOTIDE SEQUENCE</scope>
</reference>
<dbReference type="EMBL" id="LAZR01025753">
    <property type="protein sequence ID" value="KKL70905.1"/>
    <property type="molecule type" value="Genomic_DNA"/>
</dbReference>
<protein>
    <submittedName>
        <fullName evidence="1">Uncharacterized protein</fullName>
    </submittedName>
</protein>
<comment type="caution">
    <text evidence="1">The sequence shown here is derived from an EMBL/GenBank/DDBJ whole genome shotgun (WGS) entry which is preliminary data.</text>
</comment>
<name>A0A0F9GNA2_9ZZZZ</name>
<proteinExistence type="predicted"/>
<dbReference type="AlphaFoldDB" id="A0A0F9GNA2"/>
<sequence>QMWNKGNKLYHRQRRPLLVEQGTMNIPEGCLCRCKLVYKEDKRVGEKKVILRQAGLLRMIIESLKYIRRNCGW</sequence>
<feature type="non-terminal residue" evidence="1">
    <location>
        <position position="1"/>
    </location>
</feature>
<evidence type="ECO:0000313" key="1">
    <source>
        <dbReference type="EMBL" id="KKL70905.1"/>
    </source>
</evidence>
<gene>
    <name evidence="1" type="ORF">LCGC14_2100180</name>
</gene>